<proteinExistence type="predicted"/>
<feature type="transmembrane region" description="Helical" evidence="1">
    <location>
        <begin position="162"/>
        <end position="178"/>
    </location>
</feature>
<evidence type="ECO:0000313" key="7">
    <source>
        <dbReference type="Proteomes" id="UP000434957"/>
    </source>
</evidence>
<evidence type="ECO:0000256" key="1">
    <source>
        <dbReference type="SAM" id="Phobius"/>
    </source>
</evidence>
<feature type="transmembrane region" description="Helical" evidence="1">
    <location>
        <begin position="100"/>
        <end position="118"/>
    </location>
</feature>
<organism evidence="3 8">
    <name type="scientific">Phytophthora rubi</name>
    <dbReference type="NCBI Taxonomy" id="129364"/>
    <lineage>
        <taxon>Eukaryota</taxon>
        <taxon>Sar</taxon>
        <taxon>Stramenopiles</taxon>
        <taxon>Oomycota</taxon>
        <taxon>Peronosporomycetes</taxon>
        <taxon>Peronosporales</taxon>
        <taxon>Peronosporaceae</taxon>
        <taxon>Phytophthora</taxon>
    </lineage>
</organism>
<dbReference type="EMBL" id="QXFT01000500">
    <property type="protein sequence ID" value="KAE9342230.1"/>
    <property type="molecule type" value="Genomic_DNA"/>
</dbReference>
<evidence type="ECO:0000313" key="5">
    <source>
        <dbReference type="EMBL" id="KAE9342230.1"/>
    </source>
</evidence>
<keyword evidence="7" id="KW-1185">Reference proteome</keyword>
<name>A0A6A3MV59_9STRA</name>
<dbReference type="EMBL" id="QXFV01000491">
    <property type="protein sequence ID" value="KAE9035987.1"/>
    <property type="molecule type" value="Genomic_DNA"/>
</dbReference>
<keyword evidence="1" id="KW-1133">Transmembrane helix</keyword>
<dbReference type="Proteomes" id="UP000434957">
    <property type="component" value="Unassembled WGS sequence"/>
</dbReference>
<dbReference type="EMBL" id="QXFU01000472">
    <property type="protein sequence ID" value="KAE9032714.1"/>
    <property type="molecule type" value="Genomic_DNA"/>
</dbReference>
<dbReference type="Proteomes" id="UP000435112">
    <property type="component" value="Unassembled WGS sequence"/>
</dbReference>
<feature type="signal peptide" evidence="2">
    <location>
        <begin position="1"/>
        <end position="16"/>
    </location>
</feature>
<dbReference type="AlphaFoldDB" id="A0A6A3MV59"/>
<sequence length="525" mass="58930">MAAVCLLTPLPCLISAVLIESAPLAAPEDGVYANWLFFIRIWVVTCWMVGSLTLQMGQMAPRHEMKIRHAVVMGLLSGIATSLTSFGIGVLFVFPVPFGMLIASPPCVGVLVVCYAYFWGERWRSDPLLRTEVKQQMSVLGCQLSLTFIYPSWIYGFISLTGFYQALFVLALPIIKLLAKNWISRALGKRNDAKPEEVIFNVEIFNSLYAANALQNASTWGVSVIIMLIDVLNFWISMLDIVKILNEVKTLMKKIPKDHPAANLNFVEVATRLSDFETNSLTKKHLAPSRRLTRVELWVNTGRKSSKALAVERQAAAARKGLAYKFQDHVRRVSRKVAPVNPSINDIPIRIESNKAVMNSSVLPAEIKPVTRAVKLETIFSRKERARFINKTARLLFVLEYLVLIEYVEVVLPIVYSLHRVILFHLHNRAYYPSLAHISSSKLVASTLSVLGYGALEFASLVMTLVTLKRVLGFSSLSQLTFVLEKQANKVQSKLTILFVYLMEVSLVHLGSDLSFKFAWIKSHQ</sequence>
<evidence type="ECO:0000313" key="8">
    <source>
        <dbReference type="Proteomes" id="UP000435112"/>
    </source>
</evidence>
<comment type="caution">
    <text evidence="3">The sequence shown here is derived from an EMBL/GenBank/DDBJ whole genome shotgun (WGS) entry which is preliminary data.</text>
</comment>
<feature type="transmembrane region" description="Helical" evidence="1">
    <location>
        <begin position="220"/>
        <end position="245"/>
    </location>
</feature>
<evidence type="ECO:0000313" key="3">
    <source>
        <dbReference type="EMBL" id="KAE9032714.1"/>
    </source>
</evidence>
<feature type="transmembrane region" description="Helical" evidence="1">
    <location>
        <begin position="31"/>
        <end position="50"/>
    </location>
</feature>
<keyword evidence="1" id="KW-0812">Transmembrane</keyword>
<keyword evidence="2" id="KW-0732">Signal</keyword>
<feature type="transmembrane region" description="Helical" evidence="1">
    <location>
        <begin position="395"/>
        <end position="416"/>
    </location>
</feature>
<accession>A0A6A3MV59</accession>
<evidence type="ECO:0000313" key="6">
    <source>
        <dbReference type="Proteomes" id="UP000429607"/>
    </source>
</evidence>
<protein>
    <submittedName>
        <fullName evidence="3">Uncharacterized protein</fullName>
    </submittedName>
</protein>
<feature type="transmembrane region" description="Helical" evidence="1">
    <location>
        <begin position="450"/>
        <end position="468"/>
    </location>
</feature>
<feature type="chain" id="PRO_5036380176" evidence="2">
    <location>
        <begin position="17"/>
        <end position="525"/>
    </location>
</feature>
<evidence type="ECO:0000256" key="2">
    <source>
        <dbReference type="SAM" id="SignalP"/>
    </source>
</evidence>
<dbReference type="Proteomes" id="UP000429607">
    <property type="component" value="Unassembled WGS sequence"/>
</dbReference>
<reference evidence="6 8" key="1">
    <citation type="submission" date="2018-09" db="EMBL/GenBank/DDBJ databases">
        <title>Genomic investigation of the strawberry pathogen Phytophthora fragariae indicates pathogenicity is determined by transcriptional variation in three key races.</title>
        <authorList>
            <person name="Adams T.M."/>
            <person name="Armitage A.D."/>
            <person name="Sobczyk M.K."/>
            <person name="Bates H.J."/>
            <person name="Dunwell J.M."/>
            <person name="Nellist C.F."/>
            <person name="Harrison R.J."/>
        </authorList>
    </citation>
    <scope>NUCLEOTIDE SEQUENCE [LARGE SCALE GENOMIC DNA]</scope>
    <source>
        <strain evidence="4 6">SCRP249</strain>
        <strain evidence="3 8">SCRP324</strain>
        <strain evidence="5 7">SCRP333</strain>
    </source>
</reference>
<gene>
    <name evidence="4" type="ORF">PR001_g9052</name>
    <name evidence="3" type="ORF">PR002_g9047</name>
    <name evidence="5" type="ORF">PR003_g9591</name>
</gene>
<evidence type="ECO:0000313" key="4">
    <source>
        <dbReference type="EMBL" id="KAE9035987.1"/>
    </source>
</evidence>
<keyword evidence="1" id="KW-0472">Membrane</keyword>
<dbReference type="OrthoDB" id="119892at2759"/>
<feature type="transmembrane region" description="Helical" evidence="1">
    <location>
        <begin position="71"/>
        <end position="94"/>
    </location>
</feature>